<feature type="transmembrane region" description="Helical" evidence="7">
    <location>
        <begin position="75"/>
        <end position="106"/>
    </location>
</feature>
<sequence length="243" mass="24474">MDLILAYLAGLLTLINPCVLPVLPIVLTASLGADPRGPLALAAGLSASFVTLGLGIAALGPAIGLYPEDVARVAALVMIGFGLVMLTPALGRGFATATVGLAVAANAQMPQGRGRGRGQGRGLRQEFAGGALLGAVWSPCIGPTLGAAIALASAGRDLLRAGAIMAAFALGVSTLILAGAYGLRGRLRRHAGRMARLSARARPALGLAFVAVGAALATGLHHRAEALLIDRLPAWLIDLSVTF</sequence>
<dbReference type="AlphaFoldDB" id="A0A4Y5SVG0"/>
<evidence type="ECO:0000256" key="5">
    <source>
        <dbReference type="ARBA" id="ARBA00022989"/>
    </source>
</evidence>
<feature type="transmembrane region" description="Helical" evidence="7">
    <location>
        <begin position="39"/>
        <end position="63"/>
    </location>
</feature>
<accession>A0A4Y5SVG0</accession>
<dbReference type="GO" id="GO:0016020">
    <property type="term" value="C:membrane"/>
    <property type="evidence" value="ECO:0007669"/>
    <property type="project" value="UniProtKB-SubCell"/>
</dbReference>
<evidence type="ECO:0000256" key="2">
    <source>
        <dbReference type="ARBA" id="ARBA00006143"/>
    </source>
</evidence>
<evidence type="ECO:0000256" key="3">
    <source>
        <dbReference type="ARBA" id="ARBA00022692"/>
    </source>
</evidence>
<evidence type="ECO:0000256" key="4">
    <source>
        <dbReference type="ARBA" id="ARBA00022748"/>
    </source>
</evidence>
<dbReference type="InterPro" id="IPR003834">
    <property type="entry name" value="Cyt_c_assmbl_TM_dom"/>
</dbReference>
<dbReference type="GO" id="GO:0017004">
    <property type="term" value="P:cytochrome complex assembly"/>
    <property type="evidence" value="ECO:0007669"/>
    <property type="project" value="UniProtKB-KW"/>
</dbReference>
<geneLocation type="plasmid" evidence="9 10">
    <name>unnamed3</name>
</geneLocation>
<comment type="subcellular location">
    <subcellularLocation>
        <location evidence="1">Membrane</location>
        <topology evidence="1">Multi-pass membrane protein</topology>
    </subcellularLocation>
</comment>
<comment type="similarity">
    <text evidence="2">Belongs to the DsbD family.</text>
</comment>
<gene>
    <name evidence="9" type="ORF">E4191_21920</name>
</gene>
<dbReference type="PANTHER" id="PTHR31272:SF9">
    <property type="entry name" value="BLL1027 PROTEIN"/>
    <property type="match status" value="1"/>
</dbReference>
<keyword evidence="3 7" id="KW-0812">Transmembrane</keyword>
<protein>
    <submittedName>
        <fullName evidence="9">Cytochrome c biogenesis protein CcdA</fullName>
    </submittedName>
</protein>
<feature type="domain" description="Cytochrome C biogenesis protein transmembrane" evidence="8">
    <location>
        <begin position="5"/>
        <end position="194"/>
    </location>
</feature>
<keyword evidence="9" id="KW-0614">Plasmid</keyword>
<feature type="transmembrane region" description="Helical" evidence="7">
    <location>
        <begin position="158"/>
        <end position="183"/>
    </location>
</feature>
<name>A0A4Y5SVG0_9RHOB</name>
<evidence type="ECO:0000259" key="8">
    <source>
        <dbReference type="Pfam" id="PF02683"/>
    </source>
</evidence>
<proteinExistence type="inferred from homology"/>
<evidence type="ECO:0000256" key="6">
    <source>
        <dbReference type="ARBA" id="ARBA00023136"/>
    </source>
</evidence>
<keyword evidence="6 7" id="KW-0472">Membrane</keyword>
<organism evidence="9 10">
    <name type="scientific">Paracoccus liaowanqingii</name>
    <dbReference type="NCBI Taxonomy" id="2560053"/>
    <lineage>
        <taxon>Bacteria</taxon>
        <taxon>Pseudomonadati</taxon>
        <taxon>Pseudomonadota</taxon>
        <taxon>Alphaproteobacteria</taxon>
        <taxon>Rhodobacterales</taxon>
        <taxon>Paracoccaceae</taxon>
        <taxon>Paracoccus</taxon>
    </lineage>
</organism>
<feature type="transmembrane region" description="Helical" evidence="7">
    <location>
        <begin position="6"/>
        <end position="27"/>
    </location>
</feature>
<evidence type="ECO:0000313" key="10">
    <source>
        <dbReference type="Proteomes" id="UP000296374"/>
    </source>
</evidence>
<evidence type="ECO:0000256" key="7">
    <source>
        <dbReference type="SAM" id="Phobius"/>
    </source>
</evidence>
<dbReference type="PANTHER" id="PTHR31272">
    <property type="entry name" value="CYTOCHROME C-TYPE BIOGENESIS PROTEIN HI_1454-RELATED"/>
    <property type="match status" value="1"/>
</dbReference>
<dbReference type="InterPro" id="IPR051790">
    <property type="entry name" value="Cytochrome_c-biogenesis_DsbD"/>
</dbReference>
<dbReference type="EMBL" id="CP040764">
    <property type="protein sequence ID" value="QDA36734.1"/>
    <property type="molecule type" value="Genomic_DNA"/>
</dbReference>
<evidence type="ECO:0000256" key="1">
    <source>
        <dbReference type="ARBA" id="ARBA00004141"/>
    </source>
</evidence>
<dbReference type="Proteomes" id="UP000296374">
    <property type="component" value="Plasmid unnamed3"/>
</dbReference>
<feature type="transmembrane region" description="Helical" evidence="7">
    <location>
        <begin position="204"/>
        <end position="222"/>
    </location>
</feature>
<dbReference type="KEGG" id="plia:E4191_21920"/>
<dbReference type="Pfam" id="PF02683">
    <property type="entry name" value="DsbD_TM"/>
    <property type="match status" value="1"/>
</dbReference>
<keyword evidence="5 7" id="KW-1133">Transmembrane helix</keyword>
<evidence type="ECO:0000313" key="9">
    <source>
        <dbReference type="EMBL" id="QDA36734.1"/>
    </source>
</evidence>
<keyword evidence="4" id="KW-0201">Cytochrome c-type biogenesis</keyword>
<reference evidence="10" key="1">
    <citation type="submission" date="2019-05" db="EMBL/GenBank/DDBJ databases">
        <title>Tamlana fucoidanivorans sp. nov., isolated from the surface of algae collected from Fujian province in China.</title>
        <authorList>
            <person name="Li J."/>
        </authorList>
    </citation>
    <scope>NUCLEOTIDE SEQUENCE [LARGE SCALE GENOMIC DNA]</scope>
    <source>
        <strain evidence="10">2251</strain>
        <plasmid evidence="10">unnamed3</plasmid>
    </source>
</reference>